<dbReference type="EMBL" id="JAVDXT010000001">
    <property type="protein sequence ID" value="MDR7377137.1"/>
    <property type="molecule type" value="Genomic_DNA"/>
</dbReference>
<evidence type="ECO:0000313" key="12">
    <source>
        <dbReference type="Proteomes" id="UP001180487"/>
    </source>
</evidence>
<dbReference type="CDD" id="cd00130">
    <property type="entry name" value="PAS"/>
    <property type="match status" value="2"/>
</dbReference>
<proteinExistence type="predicted"/>
<evidence type="ECO:0000256" key="1">
    <source>
        <dbReference type="ARBA" id="ARBA00000085"/>
    </source>
</evidence>
<dbReference type="CDD" id="cd00082">
    <property type="entry name" value="HisKA"/>
    <property type="match status" value="1"/>
</dbReference>
<dbReference type="PROSITE" id="PS50110">
    <property type="entry name" value="RESPONSE_REGULATORY"/>
    <property type="match status" value="1"/>
</dbReference>
<dbReference type="RefSeq" id="WP_310372602.1">
    <property type="nucleotide sequence ID" value="NZ_JAVDXT010000001.1"/>
</dbReference>
<dbReference type="PROSITE" id="PS50112">
    <property type="entry name" value="PAS"/>
    <property type="match status" value="2"/>
</dbReference>
<dbReference type="Proteomes" id="UP001180487">
    <property type="component" value="Unassembled WGS sequence"/>
</dbReference>
<dbReference type="InterPro" id="IPR001610">
    <property type="entry name" value="PAC"/>
</dbReference>
<feature type="domain" description="Histidine kinase" evidence="7">
    <location>
        <begin position="278"/>
        <end position="497"/>
    </location>
</feature>
<keyword evidence="4" id="KW-0808">Transferase</keyword>
<dbReference type="Pfam" id="PF00072">
    <property type="entry name" value="Response_reg"/>
    <property type="match status" value="1"/>
</dbReference>
<dbReference type="SUPFAM" id="SSF55785">
    <property type="entry name" value="PYP-like sensor domain (PAS domain)"/>
    <property type="match status" value="2"/>
</dbReference>
<evidence type="ECO:0000256" key="6">
    <source>
        <dbReference type="PROSITE-ProRule" id="PRU00169"/>
    </source>
</evidence>
<dbReference type="InterPro" id="IPR000014">
    <property type="entry name" value="PAS"/>
</dbReference>
<feature type="domain" description="PAC" evidence="10">
    <location>
        <begin position="216"/>
        <end position="268"/>
    </location>
</feature>
<organism evidence="11 12">
    <name type="scientific">Rhodoferax ferrireducens</name>
    <dbReference type="NCBI Taxonomy" id="192843"/>
    <lineage>
        <taxon>Bacteria</taxon>
        <taxon>Pseudomonadati</taxon>
        <taxon>Pseudomonadota</taxon>
        <taxon>Betaproteobacteria</taxon>
        <taxon>Burkholderiales</taxon>
        <taxon>Comamonadaceae</taxon>
        <taxon>Rhodoferax</taxon>
    </lineage>
</organism>
<sequence>MSISSQLDPKTLQDAHYRRMVNAVVDYAIFFIDLNGLVVSWNAGARKLKGYEAHEVVGGHISLFYPAELIERRWPEHELNVARIAGRMEDEGWRLRKDGTRFWANIVITRLDGEDGTPMGFVKITRDLTERRRQEELLRHSEERFRLLVEGVHDYAIFMLDPSGYVISWNRGAQQTKGYEASEIIGKHFSVFYPPDQKARGWPDQELQYALRDGHFEDEGWRVRKDGTRFWASVVITALRDASGTHRGFAKVTRDLTERRRVRALEDEGRRITHFLAMLGHELRNPLAPISNAVALLEREANPSKVQRMSHEIIGRQLKQLIRLVDDLLDVGRITSGKIHLESQPVRLRDALRDALETVQPLSSQKGHVIEISDQDADVWVLGDKARLIQVLSNLLHNAVKFTPIGGHIGVRISASGAHADILVKDDGPGIPPQQLQNIFELFVQGEQDSARSLGGLGLGLSLVQELVALHGGSISAFSTGRSGEGAEFLVQLPAVEAPKMLMELPVEHDQGNEALLIVDDNRDAADTLSMLLEALGYQTSVVCSGTAAIEAVKVRPWAAVLLDIGMSDLSGLQVADEIRKLIANPPPLIAVTGYGQEGDRMASREAGFLAHLTKPVDIDTLHVLLQQLLKDKKQPRSSPSRRG</sequence>
<dbReference type="Pfam" id="PF13426">
    <property type="entry name" value="PAS_9"/>
    <property type="match status" value="2"/>
</dbReference>
<evidence type="ECO:0000259" key="8">
    <source>
        <dbReference type="PROSITE" id="PS50110"/>
    </source>
</evidence>
<keyword evidence="3 6" id="KW-0597">Phosphoprotein</keyword>
<dbReference type="SUPFAM" id="SSF55874">
    <property type="entry name" value="ATPase domain of HSP90 chaperone/DNA topoisomerase II/histidine kinase"/>
    <property type="match status" value="1"/>
</dbReference>
<evidence type="ECO:0000256" key="3">
    <source>
        <dbReference type="ARBA" id="ARBA00022553"/>
    </source>
</evidence>
<dbReference type="PROSITE" id="PS50113">
    <property type="entry name" value="PAC"/>
    <property type="match status" value="2"/>
</dbReference>
<dbReference type="Gene3D" id="3.30.565.10">
    <property type="entry name" value="Histidine kinase-like ATPase, C-terminal domain"/>
    <property type="match status" value="1"/>
</dbReference>
<dbReference type="SMART" id="SM00448">
    <property type="entry name" value="REC"/>
    <property type="match status" value="1"/>
</dbReference>
<protein>
    <recommendedName>
        <fullName evidence="2">histidine kinase</fullName>
        <ecNumber evidence="2">2.7.13.3</ecNumber>
    </recommendedName>
</protein>
<dbReference type="InterPro" id="IPR005467">
    <property type="entry name" value="His_kinase_dom"/>
</dbReference>
<dbReference type="PANTHER" id="PTHR43047">
    <property type="entry name" value="TWO-COMPONENT HISTIDINE PROTEIN KINASE"/>
    <property type="match status" value="1"/>
</dbReference>
<dbReference type="CDD" id="cd00075">
    <property type="entry name" value="HATPase"/>
    <property type="match status" value="1"/>
</dbReference>
<dbReference type="Pfam" id="PF02518">
    <property type="entry name" value="HATPase_c"/>
    <property type="match status" value="1"/>
</dbReference>
<dbReference type="InterPro" id="IPR011006">
    <property type="entry name" value="CheY-like_superfamily"/>
</dbReference>
<dbReference type="Gene3D" id="3.30.450.20">
    <property type="entry name" value="PAS domain"/>
    <property type="match status" value="2"/>
</dbReference>
<evidence type="ECO:0000259" key="9">
    <source>
        <dbReference type="PROSITE" id="PS50112"/>
    </source>
</evidence>
<evidence type="ECO:0000256" key="2">
    <source>
        <dbReference type="ARBA" id="ARBA00012438"/>
    </source>
</evidence>
<accession>A0ABU2C733</accession>
<dbReference type="InterPro" id="IPR036097">
    <property type="entry name" value="HisK_dim/P_sf"/>
</dbReference>
<dbReference type="Gene3D" id="1.10.287.130">
    <property type="match status" value="1"/>
</dbReference>
<feature type="domain" description="PAS" evidence="9">
    <location>
        <begin position="141"/>
        <end position="214"/>
    </location>
</feature>
<feature type="domain" description="PAC" evidence="10">
    <location>
        <begin position="88"/>
        <end position="140"/>
    </location>
</feature>
<dbReference type="SUPFAM" id="SSF52172">
    <property type="entry name" value="CheY-like"/>
    <property type="match status" value="1"/>
</dbReference>
<dbReference type="InterPro" id="IPR003661">
    <property type="entry name" value="HisK_dim/P_dom"/>
</dbReference>
<dbReference type="Pfam" id="PF00512">
    <property type="entry name" value="HisKA"/>
    <property type="match status" value="1"/>
</dbReference>
<dbReference type="PROSITE" id="PS50109">
    <property type="entry name" value="HIS_KIN"/>
    <property type="match status" value="1"/>
</dbReference>
<dbReference type="PANTHER" id="PTHR43047:SF72">
    <property type="entry name" value="OSMOSENSING HISTIDINE PROTEIN KINASE SLN1"/>
    <property type="match status" value="1"/>
</dbReference>
<dbReference type="SUPFAM" id="SSF47384">
    <property type="entry name" value="Homodimeric domain of signal transducing histidine kinase"/>
    <property type="match status" value="1"/>
</dbReference>
<evidence type="ECO:0000256" key="4">
    <source>
        <dbReference type="ARBA" id="ARBA00022679"/>
    </source>
</evidence>
<keyword evidence="5" id="KW-0418">Kinase</keyword>
<dbReference type="SMART" id="SM00387">
    <property type="entry name" value="HATPase_c"/>
    <property type="match status" value="1"/>
</dbReference>
<dbReference type="NCBIfam" id="TIGR00229">
    <property type="entry name" value="sensory_box"/>
    <property type="match status" value="2"/>
</dbReference>
<dbReference type="PRINTS" id="PR00344">
    <property type="entry name" value="BCTRLSENSOR"/>
</dbReference>
<evidence type="ECO:0000313" key="11">
    <source>
        <dbReference type="EMBL" id="MDR7377137.1"/>
    </source>
</evidence>
<dbReference type="Gene3D" id="3.40.50.2300">
    <property type="match status" value="1"/>
</dbReference>
<dbReference type="InterPro" id="IPR003594">
    <property type="entry name" value="HATPase_dom"/>
</dbReference>
<evidence type="ECO:0000259" key="7">
    <source>
        <dbReference type="PROSITE" id="PS50109"/>
    </source>
</evidence>
<dbReference type="InterPro" id="IPR035965">
    <property type="entry name" value="PAS-like_dom_sf"/>
</dbReference>
<dbReference type="InterPro" id="IPR004358">
    <property type="entry name" value="Sig_transdc_His_kin-like_C"/>
</dbReference>
<feature type="domain" description="Response regulatory" evidence="8">
    <location>
        <begin position="515"/>
        <end position="630"/>
    </location>
</feature>
<comment type="catalytic activity">
    <reaction evidence="1">
        <text>ATP + protein L-histidine = ADP + protein N-phospho-L-histidine.</text>
        <dbReference type="EC" id="2.7.13.3"/>
    </reaction>
</comment>
<feature type="modified residue" description="4-aspartylphosphate" evidence="6">
    <location>
        <position position="564"/>
    </location>
</feature>
<dbReference type="SMART" id="SM00388">
    <property type="entry name" value="HisKA"/>
    <property type="match status" value="1"/>
</dbReference>
<keyword evidence="12" id="KW-1185">Reference proteome</keyword>
<dbReference type="InterPro" id="IPR036890">
    <property type="entry name" value="HATPase_C_sf"/>
</dbReference>
<dbReference type="SMART" id="SM00086">
    <property type="entry name" value="PAC"/>
    <property type="match status" value="2"/>
</dbReference>
<evidence type="ECO:0000256" key="5">
    <source>
        <dbReference type="ARBA" id="ARBA00022777"/>
    </source>
</evidence>
<gene>
    <name evidence="11" type="ORF">J2X19_001795</name>
</gene>
<feature type="domain" description="PAS" evidence="9">
    <location>
        <begin position="13"/>
        <end position="66"/>
    </location>
</feature>
<dbReference type="SMART" id="SM00091">
    <property type="entry name" value="PAS"/>
    <property type="match status" value="2"/>
</dbReference>
<dbReference type="InterPro" id="IPR001789">
    <property type="entry name" value="Sig_transdc_resp-reg_receiver"/>
</dbReference>
<reference evidence="11 12" key="1">
    <citation type="submission" date="2023-07" db="EMBL/GenBank/DDBJ databases">
        <title>Sorghum-associated microbial communities from plants grown in Nebraska, USA.</title>
        <authorList>
            <person name="Schachtman D."/>
        </authorList>
    </citation>
    <scope>NUCLEOTIDE SEQUENCE [LARGE SCALE GENOMIC DNA]</scope>
    <source>
        <strain evidence="11 12">BE313</strain>
    </source>
</reference>
<dbReference type="InterPro" id="IPR000700">
    <property type="entry name" value="PAS-assoc_C"/>
</dbReference>
<name>A0ABU2C733_9BURK</name>
<evidence type="ECO:0000259" key="10">
    <source>
        <dbReference type="PROSITE" id="PS50113"/>
    </source>
</evidence>
<dbReference type="EC" id="2.7.13.3" evidence="2"/>
<comment type="caution">
    <text evidence="11">The sequence shown here is derived from an EMBL/GenBank/DDBJ whole genome shotgun (WGS) entry which is preliminary data.</text>
</comment>